<evidence type="ECO:0000313" key="4">
    <source>
        <dbReference type="Proteomes" id="UP001342314"/>
    </source>
</evidence>
<keyword evidence="2" id="KW-1133">Transmembrane helix</keyword>
<feature type="compositionally biased region" description="Pro residues" evidence="1">
    <location>
        <begin position="322"/>
        <end position="331"/>
    </location>
</feature>
<feature type="region of interest" description="Disordered" evidence="1">
    <location>
        <begin position="572"/>
        <end position="899"/>
    </location>
</feature>
<feature type="compositionally biased region" description="Low complexity" evidence="1">
    <location>
        <begin position="845"/>
        <end position="858"/>
    </location>
</feature>
<feature type="compositionally biased region" description="Polar residues" evidence="1">
    <location>
        <begin position="255"/>
        <end position="264"/>
    </location>
</feature>
<evidence type="ECO:0000313" key="3">
    <source>
        <dbReference type="EMBL" id="GJN88430.1"/>
    </source>
</evidence>
<keyword evidence="2" id="KW-0472">Membrane</keyword>
<name>A0AAV5G7G1_9BASI</name>
<feature type="region of interest" description="Disordered" evidence="1">
    <location>
        <begin position="252"/>
        <end position="277"/>
    </location>
</feature>
<feature type="compositionally biased region" description="Basic residues" evidence="1">
    <location>
        <begin position="20"/>
        <end position="30"/>
    </location>
</feature>
<feature type="compositionally biased region" description="Low complexity" evidence="1">
    <location>
        <begin position="683"/>
        <end position="701"/>
    </location>
</feature>
<proteinExistence type="predicted"/>
<feature type="transmembrane region" description="Helical" evidence="2">
    <location>
        <begin position="110"/>
        <end position="134"/>
    </location>
</feature>
<evidence type="ECO:0000256" key="1">
    <source>
        <dbReference type="SAM" id="MobiDB-lite"/>
    </source>
</evidence>
<feature type="region of interest" description="Disordered" evidence="1">
    <location>
        <begin position="1"/>
        <end position="55"/>
    </location>
</feature>
<dbReference type="EMBL" id="BQKY01000003">
    <property type="protein sequence ID" value="GJN88430.1"/>
    <property type="molecule type" value="Genomic_DNA"/>
</dbReference>
<feature type="compositionally biased region" description="Basic and acidic residues" evidence="1">
    <location>
        <begin position="428"/>
        <end position="451"/>
    </location>
</feature>
<evidence type="ECO:0000256" key="2">
    <source>
        <dbReference type="SAM" id="Phobius"/>
    </source>
</evidence>
<feature type="compositionally biased region" description="Low complexity" evidence="1">
    <location>
        <begin position="651"/>
        <end position="671"/>
    </location>
</feature>
<gene>
    <name evidence="3" type="ORF">Rhopal_001396-T1</name>
</gene>
<accession>A0AAV5G7G1</accession>
<keyword evidence="4" id="KW-1185">Reference proteome</keyword>
<feature type="compositionally biased region" description="Acidic residues" evidence="1">
    <location>
        <begin position="460"/>
        <end position="476"/>
    </location>
</feature>
<feature type="compositionally biased region" description="Polar residues" evidence="1">
    <location>
        <begin position="296"/>
        <end position="308"/>
    </location>
</feature>
<feature type="compositionally biased region" description="Basic and acidic residues" evidence="1">
    <location>
        <begin position="395"/>
        <end position="419"/>
    </location>
</feature>
<feature type="region of interest" description="Disordered" evidence="1">
    <location>
        <begin position="296"/>
        <end position="538"/>
    </location>
</feature>
<comment type="caution">
    <text evidence="3">The sequence shown here is derived from an EMBL/GenBank/DDBJ whole genome shotgun (WGS) entry which is preliminary data.</text>
</comment>
<sequence length="953" mass="98739">MQQHHGTLSGLDAPLAGSGMHKRMLHKRQRATSAEPAATTTAARTTRRRATTARSTETGTAVFGAVTDLLGPGASSPHSSALNALSTASSAPIAASTTASTATAGLPQGAIYGIAIGGGVLGAAILAGIGYCCWKKRKARANDDDLGWNSLKDGAPAGAAGGSGGIIAGRPIRVLGAHENDGAWASTDSLKASPYGDSEKPWAQHSLASLSSTVDEKSWVAPLPSQPNALPVFAPRDLGAARAELLGMSPASMARSGTESSLASSIPAVGRGRPTTDAYSVNDIISFSGQNCSRSMAQYPPSSLANPQSPAPAHLPPRATATPPPSVPPQPLSQYPAAPATPQQGGHVPPQHFSLNGVPVGPQPITAAHYPPRRPSRPSEVPSMGAPASPYNFARRPEAAQRDTQELARDERLEERFKEILLGGAGEEQDRREEGQAHEVTQLRERSKKDTILGLTDVYAGEEEDPYGGEEGDWDEPVPSAAEPDVRPPQRTTSRKRVSSPPPTSASFPLPPQPAVTTMRDHPPLTNVRRHSTRVDSKPLRELEAMFAQPHYAARASEASDLSGLAAAAGVTIGGGRGVSSYRVSDASSVLASPARPHHSPTTAPLSFTRRPLGSVPESDSKDSLSPYSAATGGAHSPYGEAEKYQHSIHSAAGEVGELSSSSLAGSTTSSPARPQARGLGIGLSRSTSSLTGSPLGTPSSERQPKLAPSALGISSHTTLGDEKDDDGTPRDVFGSIPAVTIQPPARKSSVKLGAARLQRKSSTRPSPPAPLRLARSASLAGRQVTTETSSPTPPSPPVERNPLTVSAAERDVLAQLGLPPADASPSPLTLSPLASGDRTPDLTLSGSDLSPCGSSSPFTPDTSVLDTPQSPVFHLSRSSAPFMDVTPSPSPAKSTFAPIAQPLPTTAAKQQSKLLEPLATEGFDSLESMAAMKRHSDVHYRSATESIYGSYA</sequence>
<organism evidence="3 4">
    <name type="scientific">Rhodotorula paludigena</name>
    <dbReference type="NCBI Taxonomy" id="86838"/>
    <lineage>
        <taxon>Eukaryota</taxon>
        <taxon>Fungi</taxon>
        <taxon>Dikarya</taxon>
        <taxon>Basidiomycota</taxon>
        <taxon>Pucciniomycotina</taxon>
        <taxon>Microbotryomycetes</taxon>
        <taxon>Sporidiobolales</taxon>
        <taxon>Sporidiobolaceae</taxon>
        <taxon>Rhodotorula</taxon>
    </lineage>
</organism>
<reference evidence="3 4" key="1">
    <citation type="submission" date="2021-12" db="EMBL/GenBank/DDBJ databases">
        <title>High titer production of polyol ester of fatty acids by Rhodotorula paludigena BS15 towards product separation-free biomass refinery.</title>
        <authorList>
            <person name="Mano J."/>
            <person name="Ono H."/>
            <person name="Tanaka T."/>
            <person name="Naito K."/>
            <person name="Sushida H."/>
            <person name="Ike M."/>
            <person name="Tokuyasu K."/>
            <person name="Kitaoka M."/>
        </authorList>
    </citation>
    <scope>NUCLEOTIDE SEQUENCE [LARGE SCALE GENOMIC DNA]</scope>
    <source>
        <strain evidence="3 4">BS15</strain>
    </source>
</reference>
<evidence type="ECO:0008006" key="5">
    <source>
        <dbReference type="Google" id="ProtNLM"/>
    </source>
</evidence>
<protein>
    <recommendedName>
        <fullName evidence="5">Proteophosphoglycan ppg4</fullName>
    </recommendedName>
</protein>
<feature type="compositionally biased region" description="Low complexity" evidence="1">
    <location>
        <begin position="31"/>
        <end position="44"/>
    </location>
</feature>
<feature type="compositionally biased region" description="Polar residues" evidence="1">
    <location>
        <begin position="859"/>
        <end position="871"/>
    </location>
</feature>
<feature type="compositionally biased region" description="Low complexity" evidence="1">
    <location>
        <begin position="817"/>
        <end position="836"/>
    </location>
</feature>
<feature type="compositionally biased region" description="Low complexity" evidence="1">
    <location>
        <begin position="772"/>
        <end position="791"/>
    </location>
</feature>
<dbReference type="Proteomes" id="UP001342314">
    <property type="component" value="Unassembled WGS sequence"/>
</dbReference>
<keyword evidence="2" id="KW-0812">Transmembrane</keyword>
<feature type="compositionally biased region" description="Pro residues" evidence="1">
    <location>
        <begin position="500"/>
        <end position="514"/>
    </location>
</feature>
<dbReference type="AlphaFoldDB" id="A0AAV5G7G1"/>